<dbReference type="GO" id="GO:0060294">
    <property type="term" value="P:cilium movement involved in cell motility"/>
    <property type="evidence" value="ECO:0007669"/>
    <property type="project" value="UniProtKB-UniRule"/>
</dbReference>
<feature type="non-terminal residue" evidence="13">
    <location>
        <position position="409"/>
    </location>
</feature>
<dbReference type="InterPro" id="IPR000435">
    <property type="entry name" value="Tektins"/>
</dbReference>
<proteinExistence type="inferred from homology"/>
<comment type="similarity">
    <text evidence="2 11">Belongs to the tektin family.</text>
</comment>
<protein>
    <recommendedName>
        <fullName evidence="11">Tektin</fullName>
    </recommendedName>
</protein>
<evidence type="ECO:0000256" key="11">
    <source>
        <dbReference type="RuleBase" id="RU367040"/>
    </source>
</evidence>
<evidence type="ECO:0000256" key="3">
    <source>
        <dbReference type="ARBA" id="ARBA00022490"/>
    </source>
</evidence>
<dbReference type="GO" id="GO:0015630">
    <property type="term" value="C:microtubule cytoskeleton"/>
    <property type="evidence" value="ECO:0007669"/>
    <property type="project" value="UniProtKB-UniRule"/>
</dbReference>
<evidence type="ECO:0000256" key="2">
    <source>
        <dbReference type="ARBA" id="ARBA00007209"/>
    </source>
</evidence>
<keyword evidence="7" id="KW-0206">Cytoskeleton</keyword>
<keyword evidence="14" id="KW-1185">Reference proteome</keyword>
<evidence type="ECO:0000256" key="4">
    <source>
        <dbReference type="ARBA" id="ARBA00022846"/>
    </source>
</evidence>
<evidence type="ECO:0000313" key="14">
    <source>
        <dbReference type="Proteomes" id="UP000567872"/>
    </source>
</evidence>
<comment type="subunit">
    <text evidence="10">Microtubule inner protein component of sperm flagellar doublet microtubules.</text>
</comment>
<gene>
    <name evidence="13" type="primary">Tekt1</name>
    <name evidence="13" type="ORF">ANSSEM_R04402</name>
</gene>
<evidence type="ECO:0000256" key="5">
    <source>
        <dbReference type="ARBA" id="ARBA00023054"/>
    </source>
</evidence>
<dbReference type="Pfam" id="PF03148">
    <property type="entry name" value="Tektin"/>
    <property type="match status" value="1"/>
</dbReference>
<keyword evidence="4 11" id="KW-0282">Flagellum</keyword>
<dbReference type="GO" id="GO:0060271">
    <property type="term" value="P:cilium assembly"/>
    <property type="evidence" value="ECO:0007669"/>
    <property type="project" value="UniProtKB-UniRule"/>
</dbReference>
<sequence>MDRLLQAPPKFNPSEWHVANKMQCASTESQKSSSERMIAESQRLVDEIEKTTQKTQSDVNKKIEQRLEEIKFWRQELDSKLEQIVNETEVLLTFKTRLEKALESCKEPLVIAQKCLLYRQRRVGIDLVHDEVEQELVKEVEVFQGVIALLERTLEQTNEQIRLNRSAKYNLEMDLKDKFTALMIDSYCASLTNNTPDVKYADNTVKIDGNFVSPEDWIDFSNINVEKADKQRNNSLALRALIDSILSQTVNDMHKQREMVNVAFRNRVKEVKDAKHKLETLLAVVMDETALQEKNIAALKKAIADKEGPVKVAQTRLEARNRRPNVELCYDTVQYRLISEVQEMTNNIQRQVEMMKKLKDTLAQAETELKGLSRRQLSLEEEIQVKANTLYIDEVLCMQMRESVCINNF</sequence>
<organism evidence="13 14">
    <name type="scientific">Anseranas semipalmata</name>
    <name type="common">Magpie goose</name>
    <name type="synonym">Anas semipalmata</name>
    <dbReference type="NCBI Taxonomy" id="8851"/>
    <lineage>
        <taxon>Eukaryota</taxon>
        <taxon>Metazoa</taxon>
        <taxon>Chordata</taxon>
        <taxon>Craniata</taxon>
        <taxon>Vertebrata</taxon>
        <taxon>Euteleostomi</taxon>
        <taxon>Archelosauria</taxon>
        <taxon>Archosauria</taxon>
        <taxon>Dinosauria</taxon>
        <taxon>Saurischia</taxon>
        <taxon>Theropoda</taxon>
        <taxon>Coelurosauria</taxon>
        <taxon>Aves</taxon>
        <taxon>Neognathae</taxon>
        <taxon>Galloanserae</taxon>
        <taxon>Anseriformes</taxon>
        <taxon>Anseranatidae</taxon>
        <taxon>Anseranas</taxon>
    </lineage>
</organism>
<evidence type="ECO:0000256" key="7">
    <source>
        <dbReference type="ARBA" id="ARBA00023212"/>
    </source>
</evidence>
<keyword evidence="3" id="KW-0963">Cytoplasm</keyword>
<keyword evidence="6 11" id="KW-0969">Cilium</keyword>
<dbReference type="Proteomes" id="UP000567872">
    <property type="component" value="Unassembled WGS sequence"/>
</dbReference>
<dbReference type="OrthoDB" id="10054259at2759"/>
<comment type="subcellular location">
    <subcellularLocation>
        <location evidence="11">Cytoplasm</location>
        <location evidence="11">Cytoskeleton</location>
        <location evidence="11">Cilium axoneme</location>
    </subcellularLocation>
    <subcellularLocation>
        <location evidence="1">Cytoplasm</location>
        <location evidence="1">Cytoskeleton</location>
        <location evidence="1">Flagellum axoneme</location>
    </subcellularLocation>
</comment>
<evidence type="ECO:0000256" key="12">
    <source>
        <dbReference type="SAM" id="Coils"/>
    </source>
</evidence>
<evidence type="ECO:0000256" key="1">
    <source>
        <dbReference type="ARBA" id="ARBA00004611"/>
    </source>
</evidence>
<evidence type="ECO:0000256" key="6">
    <source>
        <dbReference type="ARBA" id="ARBA00023069"/>
    </source>
</evidence>
<evidence type="ECO:0000313" key="13">
    <source>
        <dbReference type="EMBL" id="NXI73191.1"/>
    </source>
</evidence>
<dbReference type="InterPro" id="IPR048256">
    <property type="entry name" value="Tektin-like"/>
</dbReference>
<accession>A0A7K9VKH6</accession>
<keyword evidence="8 11" id="KW-0966">Cell projection</keyword>
<comment type="caution">
    <text evidence="13">The sequence shown here is derived from an EMBL/GenBank/DDBJ whole genome shotgun (WGS) entry which is preliminary data.</text>
</comment>
<reference evidence="13 14" key="1">
    <citation type="submission" date="2019-09" db="EMBL/GenBank/DDBJ databases">
        <title>Bird 10,000 Genomes (B10K) Project - Family phase.</title>
        <authorList>
            <person name="Zhang G."/>
        </authorList>
    </citation>
    <scope>NUCLEOTIDE SEQUENCE [LARGE SCALE GENOMIC DNA]</scope>
    <source>
        <strain evidence="13">B10K-DU-001-57</strain>
        <tissue evidence="13">Muscle</tissue>
    </source>
</reference>
<dbReference type="GO" id="GO:0005634">
    <property type="term" value="C:nucleus"/>
    <property type="evidence" value="ECO:0007669"/>
    <property type="project" value="TreeGrafter"/>
</dbReference>
<comment type="function">
    <text evidence="9">Microtubule inner protein (MIP) part of the dynein-decorated doublet microtubules (DMTs) in cilia and flagellar axoneme. Forms filamentous polymers in the walls of ciliary and flagellar microtubules.</text>
</comment>
<dbReference type="PANTHER" id="PTHR19960">
    <property type="entry name" value="TEKTIN"/>
    <property type="match status" value="1"/>
</dbReference>
<dbReference type="AlphaFoldDB" id="A0A7K9VKH6"/>
<dbReference type="EMBL" id="VXAA01006606">
    <property type="protein sequence ID" value="NXI73191.1"/>
    <property type="molecule type" value="Genomic_DNA"/>
</dbReference>
<dbReference type="GO" id="GO:0005930">
    <property type="term" value="C:axoneme"/>
    <property type="evidence" value="ECO:0007669"/>
    <property type="project" value="UniProtKB-SubCell"/>
</dbReference>
<keyword evidence="5 12" id="KW-0175">Coiled coil</keyword>
<dbReference type="PANTHER" id="PTHR19960:SF25">
    <property type="entry name" value="TEKTIN-1"/>
    <property type="match status" value="1"/>
</dbReference>
<feature type="coiled-coil region" evidence="12">
    <location>
        <begin position="341"/>
        <end position="382"/>
    </location>
</feature>
<evidence type="ECO:0000256" key="9">
    <source>
        <dbReference type="ARBA" id="ARBA00045224"/>
    </source>
</evidence>
<evidence type="ECO:0000256" key="8">
    <source>
        <dbReference type="ARBA" id="ARBA00023273"/>
    </source>
</evidence>
<name>A0A7K9VKH6_ANSSE</name>
<evidence type="ECO:0000256" key="10">
    <source>
        <dbReference type="ARBA" id="ARBA00046435"/>
    </source>
</evidence>
<dbReference type="PRINTS" id="PR00511">
    <property type="entry name" value="TEKTIN"/>
</dbReference>
<feature type="non-terminal residue" evidence="13">
    <location>
        <position position="1"/>
    </location>
</feature>